<evidence type="ECO:0000313" key="2">
    <source>
        <dbReference type="EMBL" id="KXZ22431.1"/>
    </source>
</evidence>
<accession>A0A150FAU4</accession>
<dbReference type="Proteomes" id="UP000075430">
    <property type="component" value="Unassembled WGS sequence"/>
</dbReference>
<dbReference type="STRING" id="1793963.AXI58_10635"/>
<reference evidence="3" key="1">
    <citation type="submission" date="2016-02" db="EMBL/GenBank/DDBJ databases">
        <authorList>
            <person name="Dunlap C."/>
        </authorList>
    </citation>
    <scope>NUCLEOTIDE SEQUENCE [LARGE SCALE GENOMIC DNA]</scope>
    <source>
        <strain evidence="3">NRRL B-41092</strain>
    </source>
</reference>
<feature type="transmembrane region" description="Helical" evidence="1">
    <location>
        <begin position="81"/>
        <end position="103"/>
    </location>
</feature>
<keyword evidence="1" id="KW-0472">Membrane</keyword>
<organism evidence="2 3">
    <name type="scientific">Bacillus nakamurai</name>
    <dbReference type="NCBI Taxonomy" id="1793963"/>
    <lineage>
        <taxon>Bacteria</taxon>
        <taxon>Bacillati</taxon>
        <taxon>Bacillota</taxon>
        <taxon>Bacilli</taxon>
        <taxon>Bacillales</taxon>
        <taxon>Bacillaceae</taxon>
        <taxon>Bacillus</taxon>
    </lineage>
</organism>
<comment type="caution">
    <text evidence="2">The sequence shown here is derived from an EMBL/GenBank/DDBJ whole genome shotgun (WGS) entry which is preliminary data.</text>
</comment>
<name>A0A150FAU4_9BACI</name>
<gene>
    <name evidence="2" type="ORF">AXI58_10635</name>
</gene>
<dbReference type="EMBL" id="LSBA01000005">
    <property type="protein sequence ID" value="KXZ22431.1"/>
    <property type="molecule type" value="Genomic_DNA"/>
</dbReference>
<sequence>MTYFTLLLAAYLFALNINEIRLTTRGEQNVYAKVTHMLSNTSYKELKKNKNLVYGITLFKGISFIIPLATIGLIAHGNLLMLAWTAFALIYTGLTMFKILDVLDGDSNNKQNKFVYMLFVCGNIVFVVNFIISWFQ</sequence>
<dbReference type="AlphaFoldDB" id="A0A150FAU4"/>
<keyword evidence="3" id="KW-1185">Reference proteome</keyword>
<keyword evidence="1" id="KW-1133">Transmembrane helix</keyword>
<keyword evidence="1" id="KW-0812">Transmembrane</keyword>
<evidence type="ECO:0000313" key="3">
    <source>
        <dbReference type="Proteomes" id="UP000075430"/>
    </source>
</evidence>
<proteinExistence type="predicted"/>
<protein>
    <recommendedName>
        <fullName evidence="4">DUF4181 domain-containing protein</fullName>
    </recommendedName>
</protein>
<evidence type="ECO:0008006" key="4">
    <source>
        <dbReference type="Google" id="ProtNLM"/>
    </source>
</evidence>
<feature type="transmembrane region" description="Helical" evidence="1">
    <location>
        <begin position="115"/>
        <end position="135"/>
    </location>
</feature>
<feature type="transmembrane region" description="Helical" evidence="1">
    <location>
        <begin position="52"/>
        <end position="75"/>
    </location>
</feature>
<evidence type="ECO:0000256" key="1">
    <source>
        <dbReference type="SAM" id="Phobius"/>
    </source>
</evidence>